<dbReference type="Proteomes" id="UP000466039">
    <property type="component" value="Chromosome"/>
</dbReference>
<accession>A0AAD1IXU2</accession>
<organism evidence="1 2">
    <name type="scientific">Mycolicibacterium monacense</name>
    <name type="common">Mycobacterium monacense</name>
    <dbReference type="NCBI Taxonomy" id="85693"/>
    <lineage>
        <taxon>Bacteria</taxon>
        <taxon>Bacillati</taxon>
        <taxon>Actinomycetota</taxon>
        <taxon>Actinomycetes</taxon>
        <taxon>Mycobacteriales</taxon>
        <taxon>Mycobacteriaceae</taxon>
        <taxon>Mycolicibacterium</taxon>
    </lineage>
</organism>
<reference evidence="1 2" key="1">
    <citation type="journal article" date="2019" name="Emerg. Microbes Infect.">
        <title>Comprehensive subspecies identification of 175 nontuberculous mycobacteria species based on 7547 genomic profiles.</title>
        <authorList>
            <person name="Matsumoto Y."/>
            <person name="Kinjo T."/>
            <person name="Motooka D."/>
            <person name="Nabeya D."/>
            <person name="Jung N."/>
            <person name="Uechi K."/>
            <person name="Horii T."/>
            <person name="Iida T."/>
            <person name="Fujita J."/>
            <person name="Nakamura S."/>
        </authorList>
    </citation>
    <scope>NUCLEOTIDE SEQUENCE [LARGE SCALE GENOMIC DNA]</scope>
    <source>
        <strain evidence="1 2">JCM 15658</strain>
    </source>
</reference>
<evidence type="ECO:0000313" key="2">
    <source>
        <dbReference type="Proteomes" id="UP000466039"/>
    </source>
</evidence>
<protein>
    <submittedName>
        <fullName evidence="1">Uncharacterized protein</fullName>
    </submittedName>
</protein>
<dbReference type="EMBL" id="AP022617">
    <property type="protein sequence ID" value="BBZ60391.1"/>
    <property type="molecule type" value="Genomic_DNA"/>
</dbReference>
<dbReference type="AlphaFoldDB" id="A0AAD1IXU2"/>
<keyword evidence="2" id="KW-1185">Reference proteome</keyword>
<name>A0AAD1IXU2_MYCMB</name>
<gene>
    <name evidence="1" type="ORF">MMON_16920</name>
</gene>
<proteinExistence type="predicted"/>
<evidence type="ECO:0000313" key="1">
    <source>
        <dbReference type="EMBL" id="BBZ60391.1"/>
    </source>
</evidence>
<sequence>MRICAATANTPQRGALGLATHDVIPRANPLTAPARKSGHPLGGKRRITPAIVEPFIGIWL</sequence>